<dbReference type="PANTHER" id="PTHR13213">
    <property type="entry name" value="MYB-BINDING PROTEIN 1A FAMILY MEMBER"/>
    <property type="match status" value="1"/>
</dbReference>
<dbReference type="GO" id="GO:0005730">
    <property type="term" value="C:nucleolus"/>
    <property type="evidence" value="ECO:0007669"/>
    <property type="project" value="InterPro"/>
</dbReference>
<dbReference type="GO" id="GO:0006355">
    <property type="term" value="P:regulation of DNA-templated transcription"/>
    <property type="evidence" value="ECO:0007669"/>
    <property type="project" value="InterPro"/>
</dbReference>
<protein>
    <submittedName>
        <fullName evidence="5">Uncharacterized protein</fullName>
    </submittedName>
</protein>
<gene>
    <name evidence="5" type="ORF">BBBOND_0400740</name>
</gene>
<dbReference type="SUPFAM" id="SSF48371">
    <property type="entry name" value="ARM repeat"/>
    <property type="match status" value="1"/>
</dbReference>
<feature type="compositionally biased region" description="Polar residues" evidence="4">
    <location>
        <begin position="1136"/>
        <end position="1146"/>
    </location>
</feature>
<dbReference type="InterPro" id="IPR007015">
    <property type="entry name" value="DNA_pol_V/MYBBP1A"/>
</dbReference>
<dbReference type="PANTHER" id="PTHR13213:SF2">
    <property type="entry name" value="MYB-BINDING PROTEIN 1A"/>
    <property type="match status" value="1"/>
</dbReference>
<dbReference type="Proteomes" id="UP000033188">
    <property type="component" value="Chromosome 4"/>
</dbReference>
<evidence type="ECO:0000313" key="5">
    <source>
        <dbReference type="EMBL" id="CDR97582.1"/>
    </source>
</evidence>
<evidence type="ECO:0000256" key="2">
    <source>
        <dbReference type="ARBA" id="ARBA00006809"/>
    </source>
</evidence>
<evidence type="ECO:0000256" key="4">
    <source>
        <dbReference type="SAM" id="MobiDB-lite"/>
    </source>
</evidence>
<accession>A0A061DC38</accession>
<evidence type="ECO:0000256" key="1">
    <source>
        <dbReference type="ARBA" id="ARBA00004123"/>
    </source>
</evidence>
<comment type="subcellular location">
    <subcellularLocation>
        <location evidence="1">Nucleus</location>
    </subcellularLocation>
</comment>
<feature type="region of interest" description="Disordered" evidence="4">
    <location>
        <begin position="40"/>
        <end position="64"/>
    </location>
</feature>
<feature type="region of interest" description="Disordered" evidence="4">
    <location>
        <begin position="1135"/>
        <end position="1156"/>
    </location>
</feature>
<dbReference type="GO" id="GO:0003677">
    <property type="term" value="F:DNA binding"/>
    <property type="evidence" value="ECO:0007669"/>
    <property type="project" value="InterPro"/>
</dbReference>
<feature type="region of interest" description="Disordered" evidence="4">
    <location>
        <begin position="906"/>
        <end position="1020"/>
    </location>
</feature>
<sequence length="1440" mass="159667">MASFNQKLFLQCFDQLADVDSLRRNQAVDRLLTYLALPPSASESDNKHSKSDADARSASKSQALNPLSAQRNYRFRFTVNDHNLLQYTVDRLLRGLTADRKGSRQGFTVALLSVLSLHGDNIKWQTISEAALEYTSTKDLTTSEVKDVLCGRLVAFFIIQKSGFFCTQEALPELEKVILSIWEAYDDKTYFQDASCVLLFLICRDVFRATQDVELALRHISPRLSAVLDANFVDAVLKSNNCEGQDKGKEFSKAILAAVGKSIPGVLPCDLLGLYLRMYSYIESVDKDLLKGTVLNKAPLDEDNFPLVLRYVSCTPRNHPIIGSFFDTLMNVIMLNEHNEPRLLQLWNSINLTMLNSQGSNSPQRTFTALRLLALIILKVRHSPTLIHALLTSCDDIYKTISYYHKASKKDPVKDISSYVLKLLVSVLHGDVHLATLNKVGGAVNPIVNDFMVFTGMNCLFEDASTDVRNLWQQESSSALNSPNSAIKKSNNVKKVNASETKKEHRVSFTDVDVPKLPADAVVDCLHKIASAVDFSASSLTAFQSLFAALIRSSADVLATYGLLESTAVNINIGSNAKRFYWLLSMLQQCVWVSHKVTRIELLKLYITSNALCASMSGAASSGLQLSIARISLDDDEFRMAIVSENNVGGGVTSATLPDETNDDSANTLQLLSKHMLNSCLATLSKALQALPNSRIEHVKGPRPMVIEIVNTSKVIRNVYRLLELGELPLVEFKVSPKEKQSKRKADHKDEAGSETLLHVSKRLVEFSLKLEKDNEDHRLTVLSLYYSTLALLLIVLHHRSSHLGRLSHGAAQADDSKPLFSEDNMDVIIAFAKLCENAASSGSTSFDSIISGILTKTLIRTIICEDNSSVFGLLHTISKGIWYMSKNQVNEELRDVLLRNSILNTDEQEAYDTDDESDSDDSSESESVTDNEESNGMDVDFATEENEDSEEEYENHDHDDSEVDDDDDEEDDDDDEEGTDEDSEEEIDEFDVEQSLDQPPSKKVKRESKEDEADESDLELSTAEAIDELLKDESGNIETLRMERMKMRSSFIFSPDSLKPKIRNLEMLQSCISECALGPWYLNAVNHLFSSYQTAVRANAGGSVDKRSQVVVSEYISKLTKVLSHALQQFARPLANQTSGKSNQEGESDESKTKVKFDDPKGMLDSLLDLAIQSINSQRAEKTSKACRSLAVAVLVFAIQVESMVSDGAPVQTTMVILVALLSICMFKKSRLSTSFFLQLCNRHPSVFASFNMVNISLESKVDFVQSEVLSVCASAVSAIAASNKVKPKRLCRRKCGKILSQMEPEIDWLFHGAPFDKAKIISFVTDNLVADVLKSLPDLLSRMKEGADISTIDSEPQESGKRKLKARSVSPQLAASAGRLVTVVVRSDAIKPEHKTVMQNIKGSMESLLETLRAVNVKEKQLQPLSHALSQLCARLGE</sequence>
<dbReference type="GeneID" id="24566123"/>
<reference evidence="6" key="1">
    <citation type="journal article" date="2014" name="Nucleic Acids Res.">
        <title>The evolutionary dynamics of variant antigen genes in Babesia reveal a history of genomic innovation underlying host-parasite interaction.</title>
        <authorList>
            <person name="Jackson A.P."/>
            <person name="Otto T.D."/>
            <person name="Darby A."/>
            <person name="Ramaprasad A."/>
            <person name="Xia D."/>
            <person name="Echaide I.E."/>
            <person name="Farber M."/>
            <person name="Gahlot S."/>
            <person name="Gamble J."/>
            <person name="Gupta D."/>
            <person name="Gupta Y."/>
            <person name="Jackson L."/>
            <person name="Malandrin L."/>
            <person name="Malas T.B."/>
            <person name="Moussa E."/>
            <person name="Nair M."/>
            <person name="Reid A.J."/>
            <person name="Sanders M."/>
            <person name="Sharma J."/>
            <person name="Tracey A."/>
            <person name="Quail M.A."/>
            <person name="Weir W."/>
            <person name="Wastling J.M."/>
            <person name="Hall N."/>
            <person name="Willadsen P."/>
            <person name="Lingelbach K."/>
            <person name="Shiels B."/>
            <person name="Tait A."/>
            <person name="Berriman M."/>
            <person name="Allred D.R."/>
            <person name="Pain A."/>
        </authorList>
    </citation>
    <scope>NUCLEOTIDE SEQUENCE [LARGE SCALE GENOMIC DNA]</scope>
    <source>
        <strain evidence="6">Bond</strain>
    </source>
</reference>
<dbReference type="OMA" id="AFNRINI"/>
<proteinExistence type="inferred from homology"/>
<keyword evidence="6" id="KW-1185">Reference proteome</keyword>
<dbReference type="EMBL" id="LK391710">
    <property type="protein sequence ID" value="CDR97582.1"/>
    <property type="molecule type" value="Genomic_DNA"/>
</dbReference>
<dbReference type="RefSeq" id="XP_012769768.1">
    <property type="nucleotide sequence ID" value="XM_012914314.1"/>
</dbReference>
<dbReference type="VEuPathDB" id="PiroplasmaDB:BBBOND_0400740"/>
<keyword evidence="3" id="KW-0539">Nucleus</keyword>
<organism evidence="5 6">
    <name type="scientific">Babesia bigemina</name>
    <dbReference type="NCBI Taxonomy" id="5866"/>
    <lineage>
        <taxon>Eukaryota</taxon>
        <taxon>Sar</taxon>
        <taxon>Alveolata</taxon>
        <taxon>Apicomplexa</taxon>
        <taxon>Aconoidasida</taxon>
        <taxon>Piroplasmida</taxon>
        <taxon>Babesiidae</taxon>
        <taxon>Babesia</taxon>
    </lineage>
</organism>
<evidence type="ECO:0000313" key="6">
    <source>
        <dbReference type="Proteomes" id="UP000033188"/>
    </source>
</evidence>
<dbReference type="OrthoDB" id="342531at2759"/>
<dbReference type="Pfam" id="PF04931">
    <property type="entry name" value="DNA_pol_phi"/>
    <property type="match status" value="1"/>
</dbReference>
<dbReference type="KEGG" id="bbig:BBBOND_0400740"/>
<name>A0A061DC38_BABBI</name>
<comment type="similarity">
    <text evidence="2">Belongs to the MYBBP1A family.</text>
</comment>
<feature type="compositionally biased region" description="Acidic residues" evidence="4">
    <location>
        <begin position="907"/>
        <end position="995"/>
    </location>
</feature>
<feature type="compositionally biased region" description="Basic and acidic residues" evidence="4">
    <location>
        <begin position="44"/>
        <end position="57"/>
    </location>
</feature>
<dbReference type="InterPro" id="IPR016024">
    <property type="entry name" value="ARM-type_fold"/>
</dbReference>
<evidence type="ECO:0000256" key="3">
    <source>
        <dbReference type="ARBA" id="ARBA00023242"/>
    </source>
</evidence>
<dbReference type="STRING" id="5866.A0A061DC38"/>